<dbReference type="InterPro" id="IPR038492">
    <property type="entry name" value="GBBH-like_N_sf"/>
</dbReference>
<feature type="region of interest" description="Disordered" evidence="3">
    <location>
        <begin position="1"/>
        <end position="20"/>
    </location>
</feature>
<dbReference type="Gene3D" id="3.30.2020.30">
    <property type="match status" value="1"/>
</dbReference>
<keyword evidence="1" id="KW-0479">Metal-binding</keyword>
<feature type="domain" description="Gamma-butyrobetaine hydroxylase-like N-terminal" evidence="4">
    <location>
        <begin position="19"/>
        <end position="102"/>
    </location>
</feature>
<evidence type="ECO:0000256" key="2">
    <source>
        <dbReference type="ARBA" id="ARBA00023004"/>
    </source>
</evidence>
<sequence>MTAEALAQTSTATEPPSQIRLRRKQKMVEVTWPDGLESRLSCLTLRKSCACSSCSSARQKGVISLIDADIGIDNLNVHGVSAMQFHFSDGHNRGLYPWAYLRQLCEQVS</sequence>
<name>A0ABV8QP69_9GAMM</name>
<dbReference type="PANTHER" id="PTHR35303">
    <property type="entry name" value="OS02G0197800 PROTEIN"/>
    <property type="match status" value="1"/>
</dbReference>
<protein>
    <submittedName>
        <fullName evidence="5">DUF971 domain-containing protein</fullName>
    </submittedName>
</protein>
<reference evidence="6" key="1">
    <citation type="journal article" date="2019" name="Int. J. Syst. Evol. Microbiol.">
        <title>The Global Catalogue of Microorganisms (GCM) 10K type strain sequencing project: providing services to taxonomists for standard genome sequencing and annotation.</title>
        <authorList>
            <consortium name="The Broad Institute Genomics Platform"/>
            <consortium name="The Broad Institute Genome Sequencing Center for Infectious Disease"/>
            <person name="Wu L."/>
            <person name="Ma J."/>
        </authorList>
    </citation>
    <scope>NUCLEOTIDE SEQUENCE [LARGE SCALE GENOMIC DNA]</scope>
    <source>
        <strain evidence="6">CECT 7297</strain>
    </source>
</reference>
<dbReference type="Proteomes" id="UP001595798">
    <property type="component" value="Unassembled WGS sequence"/>
</dbReference>
<keyword evidence="6" id="KW-1185">Reference proteome</keyword>
<accession>A0ABV8QP69</accession>
<proteinExistence type="predicted"/>
<evidence type="ECO:0000256" key="3">
    <source>
        <dbReference type="SAM" id="MobiDB-lite"/>
    </source>
</evidence>
<evidence type="ECO:0000259" key="4">
    <source>
        <dbReference type="Pfam" id="PF06155"/>
    </source>
</evidence>
<gene>
    <name evidence="5" type="ORF">ACFOZ5_17690</name>
</gene>
<evidence type="ECO:0000313" key="5">
    <source>
        <dbReference type="EMBL" id="MFC4260854.1"/>
    </source>
</evidence>
<keyword evidence="2" id="KW-0408">Iron</keyword>
<dbReference type="Pfam" id="PF06155">
    <property type="entry name" value="GBBH-like_N"/>
    <property type="match status" value="1"/>
</dbReference>
<evidence type="ECO:0000313" key="6">
    <source>
        <dbReference type="Proteomes" id="UP001595798"/>
    </source>
</evidence>
<dbReference type="InterPro" id="IPR010376">
    <property type="entry name" value="GBBH-like_N"/>
</dbReference>
<dbReference type="EMBL" id="JBHSDI010000061">
    <property type="protein sequence ID" value="MFC4260854.1"/>
    <property type="molecule type" value="Genomic_DNA"/>
</dbReference>
<dbReference type="RefSeq" id="WP_379889797.1">
    <property type="nucleotide sequence ID" value="NZ_JBHSDI010000061.1"/>
</dbReference>
<organism evidence="5 6">
    <name type="scientific">Marinobacter lacisalsi</name>
    <dbReference type="NCBI Taxonomy" id="475979"/>
    <lineage>
        <taxon>Bacteria</taxon>
        <taxon>Pseudomonadati</taxon>
        <taxon>Pseudomonadota</taxon>
        <taxon>Gammaproteobacteria</taxon>
        <taxon>Pseudomonadales</taxon>
        <taxon>Marinobacteraceae</taxon>
        <taxon>Marinobacter</taxon>
    </lineage>
</organism>
<feature type="compositionally biased region" description="Polar residues" evidence="3">
    <location>
        <begin position="7"/>
        <end position="16"/>
    </location>
</feature>
<evidence type="ECO:0000256" key="1">
    <source>
        <dbReference type="ARBA" id="ARBA00022723"/>
    </source>
</evidence>
<comment type="caution">
    <text evidence="5">The sequence shown here is derived from an EMBL/GenBank/DDBJ whole genome shotgun (WGS) entry which is preliminary data.</text>
</comment>